<protein>
    <submittedName>
        <fullName evidence="2">Type VI secretion system protein ImpK</fullName>
    </submittedName>
</protein>
<keyword evidence="1" id="KW-0812">Transmembrane</keyword>
<dbReference type="OrthoDB" id="5146906at2"/>
<evidence type="ECO:0000313" key="2">
    <source>
        <dbReference type="EMBL" id="SMD07816.1"/>
    </source>
</evidence>
<proteinExistence type="predicted"/>
<evidence type="ECO:0000256" key="1">
    <source>
        <dbReference type="SAM" id="Phobius"/>
    </source>
</evidence>
<dbReference type="SUPFAM" id="SSF48452">
    <property type="entry name" value="TPR-like"/>
    <property type="match status" value="1"/>
</dbReference>
<sequence length="265" mass="28001">MTLTQALESARRGDYQQAMSALAELGGRSSDDPRVLDLLARVHAQQGALGDADECWSRVQSLDPADEAAVQGKRRIAALQAKRFRRRPMWPVAFVVAAGVGVVGILLPTTPPPAPPPDMSGLVAQHAELTRQLDAVRAQLNAEPPVVTMAKALNSPAFAVIRQGDAVLVTFNEALFNRDARLSTSGAAAVAELAAQLKPFAVSLVITGHTDNRPRNPTELGFARAQTVADALGMPAVVRSAGATPLFPARERAKNNTVTVLITPA</sequence>
<organism evidence="2 3">
    <name type="scientific">Kibdelosporangium aridum</name>
    <dbReference type="NCBI Taxonomy" id="2030"/>
    <lineage>
        <taxon>Bacteria</taxon>
        <taxon>Bacillati</taxon>
        <taxon>Actinomycetota</taxon>
        <taxon>Actinomycetes</taxon>
        <taxon>Pseudonocardiales</taxon>
        <taxon>Pseudonocardiaceae</taxon>
        <taxon>Kibdelosporangium</taxon>
    </lineage>
</organism>
<feature type="transmembrane region" description="Helical" evidence="1">
    <location>
        <begin position="89"/>
        <end position="107"/>
    </location>
</feature>
<reference evidence="2 3" key="1">
    <citation type="submission" date="2017-04" db="EMBL/GenBank/DDBJ databases">
        <authorList>
            <person name="Afonso C.L."/>
            <person name="Miller P.J."/>
            <person name="Scott M.A."/>
            <person name="Spackman E."/>
            <person name="Goraichik I."/>
            <person name="Dimitrov K.M."/>
            <person name="Suarez D.L."/>
            <person name="Swayne D.E."/>
        </authorList>
    </citation>
    <scope>NUCLEOTIDE SEQUENCE [LARGE SCALE GENOMIC DNA]</scope>
    <source>
        <strain evidence="2 3">DSM 43828</strain>
    </source>
</reference>
<accession>A0A1W2EET6</accession>
<evidence type="ECO:0000313" key="3">
    <source>
        <dbReference type="Proteomes" id="UP000192674"/>
    </source>
</evidence>
<dbReference type="Gene3D" id="1.25.40.10">
    <property type="entry name" value="Tetratricopeptide repeat domain"/>
    <property type="match status" value="1"/>
</dbReference>
<dbReference type="Gene3D" id="3.30.1330.60">
    <property type="entry name" value="OmpA-like domain"/>
    <property type="match status" value="1"/>
</dbReference>
<name>A0A1W2EET6_KIBAR</name>
<dbReference type="InterPro" id="IPR011990">
    <property type="entry name" value="TPR-like_helical_dom_sf"/>
</dbReference>
<dbReference type="AlphaFoldDB" id="A0A1W2EET6"/>
<dbReference type="EMBL" id="FWXV01000003">
    <property type="protein sequence ID" value="SMD07816.1"/>
    <property type="molecule type" value="Genomic_DNA"/>
</dbReference>
<dbReference type="SUPFAM" id="SSF103088">
    <property type="entry name" value="OmpA-like"/>
    <property type="match status" value="1"/>
</dbReference>
<dbReference type="InterPro" id="IPR036737">
    <property type="entry name" value="OmpA-like_sf"/>
</dbReference>
<gene>
    <name evidence="2" type="ORF">SAMN05661093_04240</name>
</gene>
<dbReference type="RefSeq" id="WP_084428566.1">
    <property type="nucleotide sequence ID" value="NZ_FWXV01000003.1"/>
</dbReference>
<keyword evidence="1" id="KW-1133">Transmembrane helix</keyword>
<keyword evidence="1" id="KW-0472">Membrane</keyword>
<dbReference type="Proteomes" id="UP000192674">
    <property type="component" value="Unassembled WGS sequence"/>
</dbReference>
<keyword evidence="3" id="KW-1185">Reference proteome</keyword>